<dbReference type="GO" id="GO:0004386">
    <property type="term" value="F:helicase activity"/>
    <property type="evidence" value="ECO:0007669"/>
    <property type="project" value="InterPro"/>
</dbReference>
<comment type="caution">
    <text evidence="3">The sequence shown here is derived from an EMBL/GenBank/DDBJ whole genome shotgun (WGS) entry which is preliminary data.</text>
</comment>
<dbReference type="GO" id="GO:0016818">
    <property type="term" value="F:hydrolase activity, acting on acid anhydrides, in phosphorus-containing anhydrides"/>
    <property type="evidence" value="ECO:0007669"/>
    <property type="project" value="InterPro"/>
</dbReference>
<keyword evidence="4" id="KW-1185">Reference proteome</keyword>
<dbReference type="GO" id="GO:0003676">
    <property type="term" value="F:nucleic acid binding"/>
    <property type="evidence" value="ECO:0007669"/>
    <property type="project" value="InterPro"/>
</dbReference>
<dbReference type="GO" id="GO:0005524">
    <property type="term" value="F:ATP binding"/>
    <property type="evidence" value="ECO:0007669"/>
    <property type="project" value="InterPro"/>
</dbReference>
<feature type="domain" description="ATP-dependent helicase C-terminal" evidence="2">
    <location>
        <begin position="1063"/>
        <end position="1203"/>
    </location>
</feature>
<feature type="region of interest" description="Disordered" evidence="1">
    <location>
        <begin position="415"/>
        <end position="436"/>
    </location>
</feature>
<dbReference type="AlphaFoldDB" id="A0AAE0LLR8"/>
<dbReference type="Pfam" id="PF13307">
    <property type="entry name" value="Helicase_C_2"/>
    <property type="match status" value="1"/>
</dbReference>
<protein>
    <recommendedName>
        <fullName evidence="2">ATP-dependent helicase C-terminal domain-containing protein</fullName>
    </recommendedName>
</protein>
<gene>
    <name evidence="3" type="ORF">CYMTET_3238</name>
</gene>
<dbReference type="InterPro" id="IPR027417">
    <property type="entry name" value="P-loop_NTPase"/>
</dbReference>
<dbReference type="GO" id="GO:0006139">
    <property type="term" value="P:nucleobase-containing compound metabolic process"/>
    <property type="evidence" value="ECO:0007669"/>
    <property type="project" value="InterPro"/>
</dbReference>
<name>A0AAE0LLR8_9CHLO</name>
<dbReference type="Proteomes" id="UP001190700">
    <property type="component" value="Unassembled WGS sequence"/>
</dbReference>
<dbReference type="Gene3D" id="3.40.50.300">
    <property type="entry name" value="P-loop containing nucleotide triphosphate hydrolases"/>
    <property type="match status" value="1"/>
</dbReference>
<reference evidence="3 4" key="1">
    <citation type="journal article" date="2015" name="Genome Biol. Evol.">
        <title>Comparative Genomics of a Bacterivorous Green Alga Reveals Evolutionary Causalities and Consequences of Phago-Mixotrophic Mode of Nutrition.</title>
        <authorList>
            <person name="Burns J.A."/>
            <person name="Paasch A."/>
            <person name="Narechania A."/>
            <person name="Kim E."/>
        </authorList>
    </citation>
    <scope>NUCLEOTIDE SEQUENCE [LARGE SCALE GENOMIC DNA]</scope>
    <source>
        <strain evidence="3 4">PLY_AMNH</strain>
    </source>
</reference>
<dbReference type="SUPFAM" id="SSF52540">
    <property type="entry name" value="P-loop containing nucleoside triphosphate hydrolases"/>
    <property type="match status" value="1"/>
</dbReference>
<sequence>MTTQPVKRTPTTDTRTLAALNLVLDRMQMLRVTFVDAKLVYSPYARLHDSAKLAALATALGASRALATEHRLFTKERRHLTEWNHYTIPRAPSDGFVSRRSKKPTPAEWFLAHLGDVRRCTRILDISDMPDDAVSVNAAINLIDGLPSLHHLALERVPALRAMRVPHLRSLAVVDAPTVPIADLSALRHLTVLHLRGARLGSDARPPPELRIVSIIDTFADGAEFYAALSHLVHLRIALLHGCLELLTHDEAREFATTTSFVKTKHELLSWVAMRWHTLARRPELARDGDELDLWISKELRATSDDANSSPCACLKCKWYETALDQVRAIVDVGEAVRVSREDALGVVALLQDYAGFALVKASPESDCHSVPARTTFRSDERVKRLSENSANRLWAAITSDSEDCVCLQNTRNRRRPKKGVDGNVGANDGDGAEVRRNRDSDEVELLCPGRRMSVAAKKCAVYIVNSSFFFTLAAHAIGNEEGETPLGADLIVFDEAHLVAEKAAEPLCRKQRPPDMNARLTETTLREWSDNGVPLLRKGDSKVSELTPAFDALLAPKWKREAEEEARLAFDDGDASDSRNKTSVAAIEGLLQSMEAAHSEEARNAALDAAKRLQYAELTLHHAAIQSLEAIETSRDNAWEKFRAACDSLLPNGDDVSAIVSISREIARNHCGHHLFRADSKRRKLSDAARFAEGDSETSLQIAARVISDATLPRLSDVITATIGDSDTSEAGDAIDLRNRASVAAIEGPLQSMQAAHSKEARSAAPGVAERLQRAQSTLHHAAIQSLEAIEACSDLAWKKFRATCDSLLPNGDDASAIVSTSREIARDHCGHHVSRADSKRSKLSDATRFTESESETFPRIVAKVISDATLPRLSDAIAATIVDSDANAAFRFIMQATHVFRRREVSPATIPLFGDTAKRAATTCARVSTTIEMARRATRRTTWTTVRNDDRLRVPLMTATGIHYRESRELVRQRLKALWGALRETPIIFMSATLRDAKTGTFDDFYRDVGLTIGKTPNIFADSPFDSSRMELRIPPGIEPYVSYKHARNAAYDSKRATAILDCVRENPRASLVVANSIQERNWIRNELERALPSRDGYRHMEYAKVEYHEFAKDASSSSRARGVIIYGMTTMYTGADLPGKVGAVIVTRPLRGRPNDPVSRYSKKHCGFEYNYNYDNDRKLVQAAGRLMRAESDVGGVVLLCAHDSKYLDVLQRYHPNAKARS</sequence>
<dbReference type="InterPro" id="IPR006555">
    <property type="entry name" value="ATP-dep_Helicase_C"/>
</dbReference>
<evidence type="ECO:0000313" key="4">
    <source>
        <dbReference type="Proteomes" id="UP001190700"/>
    </source>
</evidence>
<evidence type="ECO:0000313" key="3">
    <source>
        <dbReference type="EMBL" id="KAK3289339.1"/>
    </source>
</evidence>
<evidence type="ECO:0000259" key="2">
    <source>
        <dbReference type="Pfam" id="PF13307"/>
    </source>
</evidence>
<evidence type="ECO:0000256" key="1">
    <source>
        <dbReference type="SAM" id="MobiDB-lite"/>
    </source>
</evidence>
<proteinExistence type="predicted"/>
<organism evidence="3 4">
    <name type="scientific">Cymbomonas tetramitiformis</name>
    <dbReference type="NCBI Taxonomy" id="36881"/>
    <lineage>
        <taxon>Eukaryota</taxon>
        <taxon>Viridiplantae</taxon>
        <taxon>Chlorophyta</taxon>
        <taxon>Pyramimonadophyceae</taxon>
        <taxon>Pyramimonadales</taxon>
        <taxon>Pyramimonadaceae</taxon>
        <taxon>Cymbomonas</taxon>
    </lineage>
</organism>
<accession>A0AAE0LLR8</accession>
<dbReference type="EMBL" id="LGRX02000167">
    <property type="protein sequence ID" value="KAK3289339.1"/>
    <property type="molecule type" value="Genomic_DNA"/>
</dbReference>